<name>A0A078AQC0_STYLE</name>
<keyword evidence="4" id="KW-0472">Membrane</keyword>
<evidence type="ECO:0000256" key="3">
    <source>
        <dbReference type="ARBA" id="ARBA00023157"/>
    </source>
</evidence>
<evidence type="ECO:0000256" key="1">
    <source>
        <dbReference type="ARBA" id="ARBA00022729"/>
    </source>
</evidence>
<evidence type="ECO:0000313" key="5">
    <source>
        <dbReference type="EMBL" id="CDW83143.1"/>
    </source>
</evidence>
<organism evidence="5 6">
    <name type="scientific">Stylonychia lemnae</name>
    <name type="common">Ciliate</name>
    <dbReference type="NCBI Taxonomy" id="5949"/>
    <lineage>
        <taxon>Eukaryota</taxon>
        <taxon>Sar</taxon>
        <taxon>Alveolata</taxon>
        <taxon>Ciliophora</taxon>
        <taxon>Intramacronucleata</taxon>
        <taxon>Spirotrichea</taxon>
        <taxon>Stichotrichia</taxon>
        <taxon>Sporadotrichida</taxon>
        <taxon>Oxytrichidae</taxon>
        <taxon>Stylonychinae</taxon>
        <taxon>Stylonychia</taxon>
    </lineage>
</organism>
<evidence type="ECO:0000256" key="2">
    <source>
        <dbReference type="ARBA" id="ARBA00022737"/>
    </source>
</evidence>
<dbReference type="SUPFAM" id="SSF57184">
    <property type="entry name" value="Growth factor receptor domain"/>
    <property type="match status" value="2"/>
</dbReference>
<proteinExistence type="predicted"/>
<dbReference type="Pfam" id="PF13385">
    <property type="entry name" value="Laminin_G_3"/>
    <property type="match status" value="1"/>
</dbReference>
<keyword evidence="4" id="KW-0812">Transmembrane</keyword>
<feature type="transmembrane region" description="Helical" evidence="4">
    <location>
        <begin position="1207"/>
        <end position="1224"/>
    </location>
</feature>
<feature type="transmembrane region" description="Helical" evidence="4">
    <location>
        <begin position="942"/>
        <end position="961"/>
    </location>
</feature>
<evidence type="ECO:0000313" key="6">
    <source>
        <dbReference type="Proteomes" id="UP000039865"/>
    </source>
</evidence>
<dbReference type="InParanoid" id="A0A078AQC0"/>
<feature type="transmembrane region" description="Helical" evidence="4">
    <location>
        <begin position="1183"/>
        <end position="1200"/>
    </location>
</feature>
<dbReference type="OrthoDB" id="300641at2759"/>
<dbReference type="PANTHER" id="PTHR23275:SF100">
    <property type="entry name" value="EGF-LIKE DOMAIN-CONTAINING PROTEIN"/>
    <property type="match status" value="1"/>
</dbReference>
<dbReference type="InterPro" id="IPR009030">
    <property type="entry name" value="Growth_fac_rcpt_cys_sf"/>
</dbReference>
<sequence>MSKCAVLSKVKNLINTFKGHYKFANQASIVDTGTQATKGVQFSGQYLRLVEPSNSVKFFPTSNFYFQMYFYICEVDEAHLFCLQQLTSVSQNVPYFCLSTDNDGKLLLQMRLIKTKDTITSQYYPTSEEDYQQTGISLVQGWNWIGARVSYKYGYTNVTIYHSDESQDDDLQFRQVKVDYKWEGQFDQSSYDRAELVLGCRLNSIDLPYIYGSCMKGWIYSIKVNDLTDFIGDDKLSIEHICTTSTDCKMCPQFYSAGCLESTSITNDIIEEWDTKVLSNYPDSILPIKVLDYELTKNSDRKKWPTYISGVGLLSSTESWSYIVQNNDIMTPYFPFPPQFTIEAWIKFDLTNIAPNTTLMNIFGKFTGSNPASISAANRNMKVGFAVANHYMRVYVNSKYYDLDYSFIENYKWQHITISYDLQYAYKTTQASASTLITIYIDGVEQVSQIVDDAVNFRFTGYLILGDGFQGVIRKVRVLNRTPCISRKPVSLAYSKVLCGNVAQDTNDFCDSVEKNYGDCANMSYYYDATKGCLAEETNVIVATLKDISYSTIPKLQLPILSPNLAFVPMALTTIPQLSFAFVYLFINIQLYKACIEGCLVCQDSTTKCYACDDGYFMQQDSSCQQTCPKNYKGNSEHRTCELDITKPVLSSQRGYLLRDYIQEEVQVDLEDIKGCLFGEYWSNVYSQCMVCHDDCVGCKFEDGLTQCLSCLSNKYLNWDDSCQNCRHRKNGMNIDQAGFCQDTCGDGRRYQDNACDDGNTGSGDGCSDECLVESNYVCRAGFFGSRDVCTLIPNTVYNITVTENNDLILEFNRPIMPLNRTISELDFDIQLISRDGQYKQLDFKVLSTVYPTNYLYFYIKTDQTIKASAYFDNMIKVKYLNTGNIVDIDQNQQTIISNIQGRGLSTINKEIKSNLTIKAYLYPLPYLDQSSQTEVEFYNKIMMIFIAGSIALQITITAFIKQTIMPSVIIIFYCYFQFEFPQVFRIHQTNYLLDLKQIKKYQYNTNLYKNTGYEYNSFYVNAQSKIMIIMIILGSVMIATIVEIMLESYSKWRNKYLTAFVQKCYWSYLIGVFIIFFYPLILTVQLELIEKQFDGSQELLSYSLAGLACISLALFFILICIIIGINTKNKQFNESKVIFDIVLRPFKRGGMIYTSFWIIQMIKITVLTFLQSMVQEYATGPISIQTVVCASVLACLIIVRPFKSNLTNLISIVLEANLVIVQYHSLDFKQAGDTEVKRDSGQVIIYTCLTSACLTALLLIIFNIKKISDTFYKQEHGVVKSQDPIYKLGLKKKINKKTPLTKKGLINQTSKTVNQQNYKYDSLAVNQLNSTIALKSQHLDESTINHKNMSKFENYSVKRKKSHDDLNLSFEDVFKSEGEVKPDMNFTKSERDNTPLGLRGNSSSLKQLYAKYNGDFNKFD</sequence>
<feature type="transmembrane region" description="Helical" evidence="4">
    <location>
        <begin position="1067"/>
        <end position="1085"/>
    </location>
</feature>
<dbReference type="SUPFAM" id="SSF49899">
    <property type="entry name" value="Concanavalin A-like lectins/glucanases"/>
    <property type="match status" value="1"/>
</dbReference>
<accession>A0A078AQC0</accession>
<dbReference type="SMART" id="SM00261">
    <property type="entry name" value="FU"/>
    <property type="match status" value="2"/>
</dbReference>
<dbReference type="InterPro" id="IPR006212">
    <property type="entry name" value="Furin_repeat"/>
</dbReference>
<keyword evidence="1" id="KW-0732">Signal</keyword>
<dbReference type="InterPro" id="IPR052798">
    <property type="entry name" value="Giardia_VSA"/>
</dbReference>
<feature type="transmembrane region" description="Helical" evidence="4">
    <location>
        <begin position="1152"/>
        <end position="1171"/>
    </location>
</feature>
<dbReference type="Gene3D" id="2.60.120.200">
    <property type="match status" value="1"/>
</dbReference>
<gene>
    <name evidence="5" type="primary">Contig9905.g10594</name>
    <name evidence="5" type="ORF">STYLEM_12182</name>
</gene>
<protein>
    <submittedName>
        <fullName evidence="5">Uncharacterized protein</fullName>
    </submittedName>
</protein>
<keyword evidence="6" id="KW-1185">Reference proteome</keyword>
<evidence type="ECO:0000256" key="4">
    <source>
        <dbReference type="SAM" id="Phobius"/>
    </source>
</evidence>
<feature type="transmembrane region" description="Helical" evidence="4">
    <location>
        <begin position="1105"/>
        <end position="1126"/>
    </location>
</feature>
<dbReference type="PANTHER" id="PTHR23275">
    <property type="entry name" value="CABRIOLET.-RELATED"/>
    <property type="match status" value="1"/>
</dbReference>
<reference evidence="5 6" key="1">
    <citation type="submission" date="2014-06" db="EMBL/GenBank/DDBJ databases">
        <authorList>
            <person name="Swart Estienne"/>
        </authorList>
    </citation>
    <scope>NUCLEOTIDE SEQUENCE [LARGE SCALE GENOMIC DNA]</scope>
    <source>
        <strain evidence="5 6">130c</strain>
    </source>
</reference>
<dbReference type="OMA" id="FECTENC"/>
<feature type="transmembrane region" description="Helical" evidence="4">
    <location>
        <begin position="1027"/>
        <end position="1047"/>
    </location>
</feature>
<keyword evidence="3" id="KW-1015">Disulfide bond</keyword>
<feature type="transmembrane region" description="Helical" evidence="4">
    <location>
        <begin position="1244"/>
        <end position="1265"/>
    </location>
</feature>
<keyword evidence="2" id="KW-0677">Repeat</keyword>
<dbReference type="EMBL" id="CCKQ01011568">
    <property type="protein sequence ID" value="CDW83143.1"/>
    <property type="molecule type" value="Genomic_DNA"/>
</dbReference>
<dbReference type="Proteomes" id="UP000039865">
    <property type="component" value="Unassembled WGS sequence"/>
</dbReference>
<keyword evidence="4" id="KW-1133">Transmembrane helix</keyword>
<dbReference type="NCBIfam" id="TIGR02232">
    <property type="entry name" value="myxo_disulf_rpt"/>
    <property type="match status" value="1"/>
</dbReference>
<dbReference type="InterPro" id="IPR013320">
    <property type="entry name" value="ConA-like_dom_sf"/>
</dbReference>
<dbReference type="InterPro" id="IPR011936">
    <property type="entry name" value="Myxo_disulph_rpt"/>
</dbReference>